<organism evidence="8 9">
    <name type="scientific">Coffea arabica</name>
    <name type="common">Arabian coffee</name>
    <dbReference type="NCBI Taxonomy" id="13443"/>
    <lineage>
        <taxon>Eukaryota</taxon>
        <taxon>Viridiplantae</taxon>
        <taxon>Streptophyta</taxon>
        <taxon>Embryophyta</taxon>
        <taxon>Tracheophyta</taxon>
        <taxon>Spermatophyta</taxon>
        <taxon>Magnoliopsida</taxon>
        <taxon>eudicotyledons</taxon>
        <taxon>Gunneridae</taxon>
        <taxon>Pentapetalae</taxon>
        <taxon>asterids</taxon>
        <taxon>lamiids</taxon>
        <taxon>Gentianales</taxon>
        <taxon>Rubiaceae</taxon>
        <taxon>Ixoroideae</taxon>
        <taxon>Gardenieae complex</taxon>
        <taxon>Bertiereae - Coffeeae clade</taxon>
        <taxon>Coffeeae</taxon>
        <taxon>Coffea</taxon>
    </lineage>
</organism>
<keyword evidence="2" id="KW-0479">Metal-binding</keyword>
<feature type="domain" description="Zinc finger PHD-type" evidence="7">
    <location>
        <begin position="280"/>
        <end position="346"/>
    </location>
</feature>
<dbReference type="GO" id="GO:0005634">
    <property type="term" value="C:nucleus"/>
    <property type="evidence" value="ECO:0007669"/>
    <property type="project" value="UniProtKB-SubCell"/>
</dbReference>
<feature type="compositionally biased region" description="Basic residues" evidence="6">
    <location>
        <begin position="990"/>
        <end position="999"/>
    </location>
</feature>
<dbReference type="PANTHER" id="PTHR46235">
    <property type="entry name" value="PHD FINGER-CONTAINING PROTEIN DDB_G0268158"/>
    <property type="match status" value="1"/>
</dbReference>
<dbReference type="InterPro" id="IPR001965">
    <property type="entry name" value="Znf_PHD"/>
</dbReference>
<dbReference type="CDD" id="cd15566">
    <property type="entry name" value="PHD3_NSD"/>
    <property type="match status" value="1"/>
</dbReference>
<dbReference type="Pfam" id="PF12047">
    <property type="entry name" value="DNMT1-RFD"/>
    <property type="match status" value="1"/>
</dbReference>
<dbReference type="InterPro" id="IPR055198">
    <property type="entry name" value="NSD_PHD"/>
</dbReference>
<dbReference type="SMART" id="SM00249">
    <property type="entry name" value="PHD"/>
    <property type="match status" value="3"/>
</dbReference>
<protein>
    <submittedName>
        <fullName evidence="9">Protein ENHANCED DOWNY MILDEW 2-like isoform X1</fullName>
    </submittedName>
</protein>
<accession>A0A6P6SDC2</accession>
<comment type="subcellular location">
    <subcellularLocation>
        <location evidence="1">Nucleus</location>
    </subcellularLocation>
</comment>
<reference evidence="9" key="2">
    <citation type="submission" date="2025-08" db="UniProtKB">
        <authorList>
            <consortium name="RefSeq"/>
        </authorList>
    </citation>
    <scope>IDENTIFICATION</scope>
    <source>
        <tissue evidence="9">Leaves</tissue>
    </source>
</reference>
<dbReference type="Gene3D" id="3.30.40.10">
    <property type="entry name" value="Zinc/RING finger domain, C3HC4 (zinc finger)"/>
    <property type="match status" value="2"/>
</dbReference>
<dbReference type="Proteomes" id="UP001652660">
    <property type="component" value="Chromosome 7e"/>
</dbReference>
<name>A0A6P6SDC2_COFAR</name>
<feature type="compositionally biased region" description="Polar residues" evidence="6">
    <location>
        <begin position="1237"/>
        <end position="1247"/>
    </location>
</feature>
<keyword evidence="8" id="KW-1185">Reference proteome</keyword>
<evidence type="ECO:0000259" key="7">
    <source>
        <dbReference type="SMART" id="SM00249"/>
    </source>
</evidence>
<sequence>MASSDDEDGILPSDVSNYYFQYDNETISFAELPLKWNDDESLEGNKKEIDLHGQTDNGLQTIFEQVIAWKFDISSREPEILVLTRKKNWIKLLKPRKCYEKTIRKILITVHCLSFVKGKPETSAKVLRDHLTKKFRSFDGSPSEDDVMTNLITETVKRDEILARAKVFNDFLEDKSRKKKIFEEVGTTARSSFIVNDVPDENGEDGSDDEDEDFFEHVCAICDNGGDILCCDGKCLRSFHATVDAGAESNCESLGFSDKEVKAMANQTFLCKNCQYKQQLCFVCGELGSSDKSAGAEVFQCVTGTCGYFYHPRCVAKALKFKMGDKTKDLEREIAAGKTFVCPIHTCFACKEPEPEDKTDSQLQFAVCRRCPTAYHRKCLPRDIAFEDDEDQGIEQRAWEGLMPNKILIYCTKHEIKEELETPIRNHIKFPDIEGEKRKQDAESLGKAKLVQKKTALHKKREIASDAAASKNSIADKVKVFPRSSMAVKQLHSTKTNGGRLSIPESSKKRKLANVSMTESKRRPPRKDGRSIGGDSKAFLGEQLYEQYYNKDSGLATSVGGYTSDRKQQIKAARSVSKEADDSLMLDADSQERILSFVREAESKITLDDVIKEHKPPSTHGSSLKNVIQSITLGKVEGSIEALHAALQKLEEGGSLEDAKAVCEPGLLNQMVKWKSKLRVYLAPFLYGTRYTSFGRHFTKVEKLQAIVDKLHSYVADGDTVVDFCCGANDFSCLMKLKMDEMGKSCNFKNYDIKQAKNDFNFEKKDWMTVQKSDLPSGSKLIMGLNPPFGVKASLANKFIDKALEFKPKLLILIAPQETLRLDEKKNPYDLVWEDDKLLAGKAFYLPGSIDVNDKQMEDWNVNTPLLYLWSRPDWTVRHKKIARLQAHLPCAEKMMRLEDESSIPDCHMEPRDLHCNSTMLADSVGLQDVYQPAERGAKLVESHVEGFSNGRGDEQAPEDHSHKDQANGNWEDRNKTRMTRGKGNEGRPKGHAHKHRAKGNYEGGNKHMRRHGGGSDIKSPDSKPLPRHSSPSSSCRSWGRSENTEMPLHLDAWREGYQQLEHQRVSGLQKQHYSYQDAGTVMHNSFSTEAAYLDMGSTWQHRAGPRSDYGFGAPGMQFLNYQSNHTSGLGGHGAQFSERNEAYGVQPDGRAQARFYGHEYPNSMSHGTHYMASPAPGFSSVYAQIGAYSEHSSTSTSSVHQYAPTVNSMGSYNTAPQPGRGSGGLGFAPGPYRPYSKQNSSGWLNE</sequence>
<gene>
    <name evidence="9" type="primary">LOC113689912</name>
</gene>
<evidence type="ECO:0000256" key="1">
    <source>
        <dbReference type="ARBA" id="ARBA00004123"/>
    </source>
</evidence>
<proteinExistence type="predicted"/>
<feature type="compositionally biased region" description="Basic and acidic residues" evidence="6">
    <location>
        <begin position="952"/>
        <end position="976"/>
    </location>
</feature>
<reference evidence="8" key="1">
    <citation type="journal article" date="2025" name="Foods">
        <title>Unveiling the Microbial Signatures of Arabica Coffee Cherries: Insights into Ripeness Specific Diversity, Functional Traits, and Implications for Quality and Safety.</title>
        <authorList>
            <consortium name="RefSeq"/>
            <person name="Tenea G.N."/>
            <person name="Cifuentes V."/>
            <person name="Reyes P."/>
            <person name="Cevallos-Vallejos M."/>
        </authorList>
    </citation>
    <scope>NUCLEOTIDE SEQUENCE [LARGE SCALE GENOMIC DNA]</scope>
</reference>
<feature type="domain" description="Zinc finger PHD-type" evidence="7">
    <location>
        <begin position="347"/>
        <end position="415"/>
    </location>
</feature>
<evidence type="ECO:0000256" key="6">
    <source>
        <dbReference type="SAM" id="MobiDB-lite"/>
    </source>
</evidence>
<feature type="region of interest" description="Disordered" evidence="6">
    <location>
        <begin position="947"/>
        <end position="1042"/>
    </location>
</feature>
<feature type="region of interest" description="Disordered" evidence="6">
    <location>
        <begin position="1211"/>
        <end position="1247"/>
    </location>
</feature>
<feature type="domain" description="Zinc finger PHD-type" evidence="7">
    <location>
        <begin position="218"/>
        <end position="275"/>
    </location>
</feature>
<evidence type="ECO:0000313" key="8">
    <source>
        <dbReference type="Proteomes" id="UP001652660"/>
    </source>
</evidence>
<feature type="region of interest" description="Disordered" evidence="6">
    <location>
        <begin position="490"/>
        <end position="535"/>
    </location>
</feature>
<evidence type="ECO:0000313" key="9">
    <source>
        <dbReference type="RefSeq" id="XP_027063517.2"/>
    </source>
</evidence>
<dbReference type="RefSeq" id="XP_027063517.2">
    <property type="nucleotide sequence ID" value="XM_027207716.2"/>
</dbReference>
<dbReference type="CDD" id="cd15565">
    <property type="entry name" value="PHD2_NSD"/>
    <property type="match status" value="1"/>
</dbReference>
<dbReference type="PANTHER" id="PTHR46235:SF3">
    <property type="entry name" value="PHD FINGER-CONTAINING PROTEIN DDB_G0268158"/>
    <property type="match status" value="1"/>
</dbReference>
<dbReference type="Pfam" id="PF26055">
    <property type="entry name" value="Mtase_EDM2"/>
    <property type="match status" value="1"/>
</dbReference>
<dbReference type="GO" id="GO:0008270">
    <property type="term" value="F:zinc ion binding"/>
    <property type="evidence" value="ECO:0007669"/>
    <property type="project" value="UniProtKB-KW"/>
</dbReference>
<evidence type="ECO:0000256" key="2">
    <source>
        <dbReference type="ARBA" id="ARBA00022723"/>
    </source>
</evidence>
<evidence type="ECO:0000256" key="3">
    <source>
        <dbReference type="ARBA" id="ARBA00022771"/>
    </source>
</evidence>
<dbReference type="Pfam" id="PF22908">
    <property type="entry name" value="PHD_NSD"/>
    <property type="match status" value="1"/>
</dbReference>
<feature type="compositionally biased region" description="Basic and acidic residues" evidence="6">
    <location>
        <begin position="519"/>
        <end position="530"/>
    </location>
</feature>
<feature type="compositionally biased region" description="Low complexity" evidence="6">
    <location>
        <begin position="1028"/>
        <end position="1042"/>
    </location>
</feature>
<keyword evidence="5" id="KW-0539">Nucleus</keyword>
<dbReference type="AlphaFoldDB" id="A0A6P6SDC2"/>
<dbReference type="InterPro" id="IPR013083">
    <property type="entry name" value="Znf_RING/FYVE/PHD"/>
</dbReference>
<dbReference type="OrthoDB" id="21264at2759"/>
<evidence type="ECO:0000256" key="5">
    <source>
        <dbReference type="ARBA" id="ARBA00023242"/>
    </source>
</evidence>
<dbReference type="GeneID" id="113689912"/>
<dbReference type="InterPro" id="IPR058939">
    <property type="entry name" value="Mtase_EDM2"/>
</dbReference>
<keyword evidence="4" id="KW-0862">Zinc</keyword>
<evidence type="ECO:0000256" key="4">
    <source>
        <dbReference type="ARBA" id="ARBA00022833"/>
    </source>
</evidence>
<dbReference type="InterPro" id="IPR022702">
    <property type="entry name" value="Cytosine_MeTrfase1_RFD"/>
</dbReference>
<keyword evidence="3" id="KW-0863">Zinc-finger</keyword>